<evidence type="ECO:0000313" key="1">
    <source>
        <dbReference type="EMBL" id="MCC3268130.1"/>
    </source>
</evidence>
<evidence type="ECO:0000313" key="2">
    <source>
        <dbReference type="Proteomes" id="UP001139264"/>
    </source>
</evidence>
<accession>A0A9X1LZH3</accession>
<name>A0A9X1LZH3_9MICC</name>
<dbReference type="RefSeq" id="WP_227906619.1">
    <property type="nucleotide sequence ID" value="NZ_CP095461.1"/>
</dbReference>
<comment type="caution">
    <text evidence="1">The sequence shown here is derived from an EMBL/GenBank/DDBJ whole genome shotgun (WGS) entry which is preliminary data.</text>
</comment>
<proteinExistence type="predicted"/>
<sequence length="312" mass="33390">MSADTEALFAWASPDAVEAAAPGVGAAGQAYLTSVERTAATWMQLDAHYSGDGAPEIQEAFGTVMPHAGLLAQMADQASSVLAQFAVEIRELVAQRDALMLHIDSINQEVLESAGQPEGSPVSMLPSPELRLGRAADSAAVLAGNYNRLEEETAGKLTAIVLGDHALTNVVTGRTGTVITGVMGNLAKLPSSRQTVVKIPTPSPVYIRYLTAAERVRHWARGRWVTDGRWILKSINVLEYRPKPSKMLYEHSPGYRNRVDANGSKWALPTGGWRELTKTAAGFKAGGGVLSLATAGFTIADERQDAYHKLLQ</sequence>
<dbReference type="EMBL" id="JAJFZP010000004">
    <property type="protein sequence ID" value="MCC3268130.1"/>
    <property type="molecule type" value="Genomic_DNA"/>
</dbReference>
<organism evidence="1 2">
    <name type="scientific">Arthrobacter gengyunqii</name>
    <dbReference type="NCBI Taxonomy" id="2886940"/>
    <lineage>
        <taxon>Bacteria</taxon>
        <taxon>Bacillati</taxon>
        <taxon>Actinomycetota</taxon>
        <taxon>Actinomycetes</taxon>
        <taxon>Micrococcales</taxon>
        <taxon>Micrococcaceae</taxon>
        <taxon>Arthrobacter</taxon>
    </lineage>
</organism>
<dbReference type="Proteomes" id="UP001139264">
    <property type="component" value="Unassembled WGS sequence"/>
</dbReference>
<dbReference type="AlphaFoldDB" id="A0A9X1LZH3"/>
<protein>
    <submittedName>
        <fullName evidence="1">Uncharacterized protein</fullName>
    </submittedName>
</protein>
<gene>
    <name evidence="1" type="ORF">LJ751_01980</name>
</gene>
<reference evidence="1" key="1">
    <citation type="submission" date="2021-10" db="EMBL/GenBank/DDBJ databases">
        <title>Novel species in genus Arthrobacter.</title>
        <authorList>
            <person name="Liu Y."/>
        </authorList>
    </citation>
    <scope>NUCLEOTIDE SEQUENCE</scope>
    <source>
        <strain evidence="1">Zg-Y809</strain>
    </source>
</reference>